<evidence type="ECO:0000256" key="6">
    <source>
        <dbReference type="ARBA" id="ARBA00022786"/>
    </source>
</evidence>
<feature type="domain" description="UBR-type" evidence="11">
    <location>
        <begin position="42"/>
        <end position="113"/>
    </location>
</feature>
<dbReference type="PROSITE" id="PS51157">
    <property type="entry name" value="ZF_UBR"/>
    <property type="match status" value="1"/>
</dbReference>
<comment type="function">
    <text evidence="10">Ubiquitin ligase protein which is a component of the N-end rule pathway. Recognizes and binds to proteins bearing specific N-terminal residues that are destabilizing according to the N-end rule, leading to their ubiquitination and subsequent degradation.</text>
</comment>
<dbReference type="EC" id="2.3.2.27" evidence="10"/>
<proteinExistence type="inferred from homology"/>
<reference evidence="12 13" key="2">
    <citation type="submission" date="2018-10" db="EMBL/GenBank/DDBJ databases">
        <authorList>
            <consortium name="Pathogen Informatics"/>
        </authorList>
    </citation>
    <scope>NUCLEOTIDE SEQUENCE [LARGE SCALE GENOMIC DNA]</scope>
</reference>
<evidence type="ECO:0000313" key="12">
    <source>
        <dbReference type="EMBL" id="VDD92476.1"/>
    </source>
</evidence>
<evidence type="ECO:0000256" key="7">
    <source>
        <dbReference type="ARBA" id="ARBA00022833"/>
    </source>
</evidence>
<dbReference type="Proteomes" id="UP000274131">
    <property type="component" value="Unassembled WGS sequence"/>
</dbReference>
<protein>
    <recommendedName>
        <fullName evidence="10">E3 ubiquitin-protein ligase</fullName>
        <ecNumber evidence="10">2.3.2.27</ecNumber>
    </recommendedName>
</protein>
<dbReference type="AlphaFoldDB" id="A0A158QB07"/>
<evidence type="ECO:0000256" key="10">
    <source>
        <dbReference type="RuleBase" id="RU366018"/>
    </source>
</evidence>
<dbReference type="FunFam" id="2.10.110.30:FF:000002">
    <property type="entry name" value="Putative e3 ubiquitin-protein ligase ubr3"/>
    <property type="match status" value="1"/>
</dbReference>
<dbReference type="InterPro" id="IPR003126">
    <property type="entry name" value="Znf_UBR"/>
</dbReference>
<dbReference type="WBParaSite" id="EVEC_0000774301-mRNA-1">
    <property type="protein sequence ID" value="EVEC_0000774301-mRNA-1"/>
    <property type="gene ID" value="EVEC_0000774301"/>
</dbReference>
<dbReference type="Gene3D" id="2.10.110.30">
    <property type="match status" value="1"/>
</dbReference>
<keyword evidence="4 10" id="KW-0479">Metal-binding</keyword>
<gene>
    <name evidence="12" type="ORF">EVEC_LOCUS7227</name>
</gene>
<dbReference type="GO" id="GO:0016567">
    <property type="term" value="P:protein ubiquitination"/>
    <property type="evidence" value="ECO:0007669"/>
    <property type="project" value="UniProtKB-UniRule"/>
</dbReference>
<dbReference type="GO" id="GO:0000151">
    <property type="term" value="C:ubiquitin ligase complex"/>
    <property type="evidence" value="ECO:0007669"/>
    <property type="project" value="TreeGrafter"/>
</dbReference>
<evidence type="ECO:0000256" key="4">
    <source>
        <dbReference type="ARBA" id="ARBA00022723"/>
    </source>
</evidence>
<keyword evidence="3 10" id="KW-0808">Transferase</keyword>
<evidence type="ECO:0000256" key="1">
    <source>
        <dbReference type="ARBA" id="ARBA00000900"/>
    </source>
</evidence>
<dbReference type="PANTHER" id="PTHR21497:SF39">
    <property type="entry name" value="E3 UBIQUITIN-PROTEIN LIGASE UBR3"/>
    <property type="match status" value="1"/>
</dbReference>
<name>A0A158QB07_ENTVE</name>
<dbReference type="SMART" id="SM00396">
    <property type="entry name" value="ZnF_UBR1"/>
    <property type="match status" value="1"/>
</dbReference>
<evidence type="ECO:0000256" key="9">
    <source>
        <dbReference type="PROSITE-ProRule" id="PRU00508"/>
    </source>
</evidence>
<dbReference type="GO" id="GO:0071596">
    <property type="term" value="P:ubiquitin-dependent protein catabolic process via the N-end rule pathway"/>
    <property type="evidence" value="ECO:0007669"/>
    <property type="project" value="UniProtKB-UniRule"/>
</dbReference>
<evidence type="ECO:0000256" key="8">
    <source>
        <dbReference type="ARBA" id="ARBA00046341"/>
    </source>
</evidence>
<comment type="catalytic activity">
    <reaction evidence="1 10">
        <text>S-ubiquitinyl-[E2 ubiquitin-conjugating enzyme]-L-cysteine + [acceptor protein]-L-lysine = [E2 ubiquitin-conjugating enzyme]-L-cysteine + N(6)-ubiquitinyl-[acceptor protein]-L-lysine.</text>
        <dbReference type="EC" id="2.3.2.27"/>
    </reaction>
</comment>
<dbReference type="UniPathway" id="UPA00143"/>
<keyword evidence="7 10" id="KW-0862">Zinc</keyword>
<feature type="zinc finger region" description="UBR-type" evidence="9">
    <location>
        <begin position="42"/>
        <end position="113"/>
    </location>
</feature>
<dbReference type="OrthoDB" id="15304at2759"/>
<evidence type="ECO:0000313" key="14">
    <source>
        <dbReference type="WBParaSite" id="EVEC_0000774301-mRNA-1"/>
    </source>
</evidence>
<dbReference type="GO" id="GO:0061630">
    <property type="term" value="F:ubiquitin protein ligase activity"/>
    <property type="evidence" value="ECO:0007669"/>
    <property type="project" value="UniProtKB-UniRule"/>
</dbReference>
<reference evidence="14" key="1">
    <citation type="submission" date="2016-04" db="UniProtKB">
        <authorList>
            <consortium name="WormBaseParasite"/>
        </authorList>
    </citation>
    <scope>IDENTIFICATION</scope>
</reference>
<dbReference type="CDD" id="cd19673">
    <property type="entry name" value="UBR-box_UBR3"/>
    <property type="match status" value="1"/>
</dbReference>
<keyword evidence="13" id="KW-1185">Reference proteome</keyword>
<dbReference type="GO" id="GO:0008270">
    <property type="term" value="F:zinc ion binding"/>
    <property type="evidence" value="ECO:0007669"/>
    <property type="project" value="UniProtKB-UniRule"/>
</dbReference>
<keyword evidence="5 10" id="KW-0863">Zinc-finger</keyword>
<evidence type="ECO:0000256" key="3">
    <source>
        <dbReference type="ARBA" id="ARBA00022679"/>
    </source>
</evidence>
<dbReference type="EMBL" id="UXUI01008828">
    <property type="protein sequence ID" value="VDD92476.1"/>
    <property type="molecule type" value="Genomic_DNA"/>
</dbReference>
<dbReference type="STRING" id="51028.A0A158QB07"/>
<sequence>MMLSFHVPMSSTSVYDKLRLFLAQGKPLSKFREEIKQYDFSLKCNAVWSSDAIAYRCNTCAYNPCMSLCLECFQNANHEGHDFNRFFSQAGGACDCGNSEVLRESGFCSRHGRNAKRPPVPSANVVSLAEFVIPKLFVRLFLHFRGWVYIMLSFLKLPILDLVDYGGPLRDAVARTLLDSEIYEALTSRTSGEDLIDFSLDWRSRKELEDDAKNFCSVHGFPHTDIGFSNMLDELVFYLVRLLFPQSLINLCLSMLSDIDYRNHFASRFFFLYPRIAEMMVDLAKTERNSVIYAVSILSSEAMCLKLDDDIGLVHIIVVSTEGLLSVDKATFYSSVASLRFREAGPKWQVYSLDNNKPLRKHAYWTLVSDMQNLLAHPSVARRFLRSVATLESYASIISRMQEFSLASKQFILLQLSFHLEWEVSAKNMFNALYALTDEVDCMVDWLISIGMGDDDLSTPPYVITYHLALHRHLAAGIECCLRQQAFRHLLSSILLNDEQFLRKISLHPMRIQVCRAETAAGMWARNGNAARNMSFYYAQTNYNTAFLDFIDLISNFYRFIATSCDPVWFFDALAASFFLDECLKGNLTRKEWCVSLIEGFNKLFLVGLRSLLIVFLNRRLIIELIAIRWNVGGEELESIEKEIVAALAISDLTHSKLRGSIPEQGNRSNAIDDHMDELLSKVCLQCLLVLLFDALKVFYVFHC</sequence>
<evidence type="ECO:0000256" key="2">
    <source>
        <dbReference type="ARBA" id="ARBA00004906"/>
    </source>
</evidence>
<keyword evidence="6 10" id="KW-0833">Ubl conjugation pathway</keyword>
<evidence type="ECO:0000256" key="5">
    <source>
        <dbReference type="ARBA" id="ARBA00022771"/>
    </source>
</evidence>
<comment type="pathway">
    <text evidence="2 10">Protein modification; protein ubiquitination.</text>
</comment>
<dbReference type="Pfam" id="PF02207">
    <property type="entry name" value="zf-UBR"/>
    <property type="match status" value="1"/>
</dbReference>
<comment type="similarity">
    <text evidence="8 10">Belongs to the E3 ubiquitin-protein ligase UBR1-like family.</text>
</comment>
<accession>A0A158QB07</accession>
<evidence type="ECO:0000259" key="11">
    <source>
        <dbReference type="PROSITE" id="PS51157"/>
    </source>
</evidence>
<dbReference type="InterPro" id="IPR039164">
    <property type="entry name" value="UBR1-like"/>
</dbReference>
<dbReference type="PANTHER" id="PTHR21497">
    <property type="entry name" value="UBIQUITIN LIGASE E3 ALPHA-RELATED"/>
    <property type="match status" value="1"/>
</dbReference>
<dbReference type="GO" id="GO:0005737">
    <property type="term" value="C:cytoplasm"/>
    <property type="evidence" value="ECO:0007669"/>
    <property type="project" value="TreeGrafter"/>
</dbReference>
<evidence type="ECO:0000313" key="13">
    <source>
        <dbReference type="Proteomes" id="UP000274131"/>
    </source>
</evidence>
<organism evidence="14">
    <name type="scientific">Enterobius vermicularis</name>
    <name type="common">Human pinworm</name>
    <dbReference type="NCBI Taxonomy" id="51028"/>
    <lineage>
        <taxon>Eukaryota</taxon>
        <taxon>Metazoa</taxon>
        <taxon>Ecdysozoa</taxon>
        <taxon>Nematoda</taxon>
        <taxon>Chromadorea</taxon>
        <taxon>Rhabditida</taxon>
        <taxon>Spirurina</taxon>
        <taxon>Oxyuridomorpha</taxon>
        <taxon>Oxyuroidea</taxon>
        <taxon>Oxyuridae</taxon>
        <taxon>Enterobius</taxon>
    </lineage>
</organism>